<evidence type="ECO:0000256" key="1">
    <source>
        <dbReference type="SAM" id="SignalP"/>
    </source>
</evidence>
<protein>
    <recommendedName>
        <fullName evidence="4">Lipocalin-like domain-containing protein</fullName>
    </recommendedName>
</protein>
<keyword evidence="3" id="KW-1185">Reference proteome</keyword>
<dbReference type="PROSITE" id="PS51257">
    <property type="entry name" value="PROKAR_LIPOPROTEIN"/>
    <property type="match status" value="1"/>
</dbReference>
<dbReference type="OrthoDB" id="1143855at2"/>
<gene>
    <name evidence="2" type="ORF">FEE95_18365</name>
</gene>
<dbReference type="Proteomes" id="UP000310314">
    <property type="component" value="Unassembled WGS sequence"/>
</dbReference>
<dbReference type="AlphaFoldDB" id="A0A5S3PK58"/>
<sequence length="139" mass="16228">MKYFSFIFSFLVLLGCTTKIAQQDISKLNGYWEIEQVTFPNGETKEFTVNPTVDYIELDGLKGFRKKMQPKFDGSFTTSNDAEPFLIQENNGEFKIHYKNAMSEWSEVIKSISQDKFSVTNHDTLTYTYKRFQSINLEE</sequence>
<dbReference type="EMBL" id="VATY01000004">
    <property type="protein sequence ID" value="TMM53861.1"/>
    <property type="molecule type" value="Genomic_DNA"/>
</dbReference>
<organism evidence="2 3">
    <name type="scientific">Maribacter algarum</name>
    <name type="common">ex Zhang et al. 2020</name>
    <dbReference type="NCBI Taxonomy" id="2578118"/>
    <lineage>
        <taxon>Bacteria</taxon>
        <taxon>Pseudomonadati</taxon>
        <taxon>Bacteroidota</taxon>
        <taxon>Flavobacteriia</taxon>
        <taxon>Flavobacteriales</taxon>
        <taxon>Flavobacteriaceae</taxon>
        <taxon>Maribacter</taxon>
    </lineage>
</organism>
<comment type="caution">
    <text evidence="2">The sequence shown here is derived from an EMBL/GenBank/DDBJ whole genome shotgun (WGS) entry which is preliminary data.</text>
</comment>
<keyword evidence="1" id="KW-0732">Signal</keyword>
<reference evidence="2 3" key="1">
    <citation type="submission" date="2019-05" db="EMBL/GenBank/DDBJ databases">
        <authorList>
            <person name="Zhang J.-Y."/>
            <person name="Feg X."/>
            <person name="Du Z.-J."/>
        </authorList>
    </citation>
    <scope>NUCLEOTIDE SEQUENCE [LARGE SCALE GENOMIC DNA]</scope>
    <source>
        <strain evidence="2 3">RZ26</strain>
    </source>
</reference>
<dbReference type="RefSeq" id="WP_138659484.1">
    <property type="nucleotide sequence ID" value="NZ_VATY01000004.1"/>
</dbReference>
<feature type="signal peptide" evidence="1">
    <location>
        <begin position="1"/>
        <end position="21"/>
    </location>
</feature>
<proteinExistence type="predicted"/>
<evidence type="ECO:0000313" key="2">
    <source>
        <dbReference type="EMBL" id="TMM53861.1"/>
    </source>
</evidence>
<name>A0A5S3PK58_9FLAO</name>
<evidence type="ECO:0000313" key="3">
    <source>
        <dbReference type="Proteomes" id="UP000310314"/>
    </source>
</evidence>
<evidence type="ECO:0008006" key="4">
    <source>
        <dbReference type="Google" id="ProtNLM"/>
    </source>
</evidence>
<accession>A0A5S3PK58</accession>
<feature type="chain" id="PRO_5024306646" description="Lipocalin-like domain-containing protein" evidence="1">
    <location>
        <begin position="22"/>
        <end position="139"/>
    </location>
</feature>